<comment type="similarity">
    <text evidence="2">Belongs to the class-V pyridoxal-phosphate-dependent aminotransferase family. NifS/IscS subfamily.</text>
</comment>
<dbReference type="Gene3D" id="3.90.1150.10">
    <property type="entry name" value="Aspartate Aminotransferase, domain 1"/>
    <property type="match status" value="1"/>
</dbReference>
<dbReference type="PROSITE" id="PS00595">
    <property type="entry name" value="AA_TRANSFER_CLASS_5"/>
    <property type="match status" value="1"/>
</dbReference>
<evidence type="ECO:0000256" key="5">
    <source>
        <dbReference type="ARBA" id="ARBA00022714"/>
    </source>
</evidence>
<proteinExistence type="inferred from homology"/>
<evidence type="ECO:0000256" key="7">
    <source>
        <dbReference type="ARBA" id="ARBA00022898"/>
    </source>
</evidence>
<evidence type="ECO:0000256" key="6">
    <source>
        <dbReference type="ARBA" id="ARBA00022723"/>
    </source>
</evidence>
<reference evidence="14" key="1">
    <citation type="submission" date="2017-08" db="EMBL/GenBank/DDBJ databases">
        <title>Direct submision.</title>
        <authorList>
            <person name="Kim S.-J."/>
            <person name="Rhee S.-K."/>
        </authorList>
    </citation>
    <scope>NUCLEOTIDE SEQUENCE [LARGE SCALE GENOMIC DNA]</scope>
    <source>
        <strain evidence="14">GI5</strain>
    </source>
</reference>
<evidence type="ECO:0000313" key="13">
    <source>
        <dbReference type="EMBL" id="AUM11908.1"/>
    </source>
</evidence>
<dbReference type="InterPro" id="IPR020578">
    <property type="entry name" value="Aminotrans_V_PyrdxlP_BS"/>
</dbReference>
<dbReference type="InterPro" id="IPR015424">
    <property type="entry name" value="PyrdxlP-dep_Trfase"/>
</dbReference>
<dbReference type="KEGG" id="kak:Kalk_05475"/>
<dbReference type="AlphaFoldDB" id="A0A2K9LHR9"/>
<gene>
    <name evidence="13" type="ORF">Kalk_05475</name>
</gene>
<evidence type="ECO:0000256" key="11">
    <source>
        <dbReference type="RuleBase" id="RU004504"/>
    </source>
</evidence>
<dbReference type="InterPro" id="IPR015421">
    <property type="entry name" value="PyrdxlP-dep_Trfase_major"/>
</dbReference>
<organism evidence="13 14">
    <name type="scientific">Ketobacter alkanivorans</name>
    <dbReference type="NCBI Taxonomy" id="1917421"/>
    <lineage>
        <taxon>Bacteria</taxon>
        <taxon>Pseudomonadati</taxon>
        <taxon>Pseudomonadota</taxon>
        <taxon>Gammaproteobacteria</taxon>
        <taxon>Pseudomonadales</taxon>
        <taxon>Ketobacteraceae</taxon>
        <taxon>Ketobacter</taxon>
    </lineage>
</organism>
<sequence>MRPVYLDYAASTPVDPAVAEIMARHLTLDGVFANPASRSHIYGWQAEEAVEAARRQVAELIGAESREIVWTSGATESDNLAIKGVMAANADRGDHIITSVIEHKAVLDTCAYLEGKGYRVTYLQPDDRGLIHPEQVADAIQDSTVLVSLMQVNNELGTVTDIDAIARITRDRGVLFHVDAAQSAGKLPINLSDSPVDLMSLSSHKVYGPKGMGALFVRRNPQVKVAAQIHGGGHERGMRSGTLATHQIVGMGEAFRLAAELMVAESERLSAMRQRLWHGISALDGVYMNGCAQQRVAGILNIAFDAVDGESLMMALNDLAVSSGSACNSATVAPSYVVKSLGLRDQLALSSVRFSLGRFTREDDIEFAIERVTETVTRLRG</sequence>
<dbReference type="SUPFAM" id="SSF53383">
    <property type="entry name" value="PLP-dependent transferases"/>
    <property type="match status" value="1"/>
</dbReference>
<dbReference type="InterPro" id="IPR015422">
    <property type="entry name" value="PyrdxlP-dep_Trfase_small"/>
</dbReference>
<dbReference type="PANTHER" id="PTHR11601">
    <property type="entry name" value="CYSTEINE DESULFURYLASE FAMILY MEMBER"/>
    <property type="match status" value="1"/>
</dbReference>
<dbReference type="Proteomes" id="UP000235116">
    <property type="component" value="Chromosome"/>
</dbReference>
<dbReference type="FunFam" id="3.40.640.10:FF:000003">
    <property type="entry name" value="Cysteine desulfurase IscS"/>
    <property type="match status" value="1"/>
</dbReference>
<evidence type="ECO:0000256" key="10">
    <source>
        <dbReference type="ARBA" id="ARBA00050776"/>
    </source>
</evidence>
<evidence type="ECO:0000256" key="8">
    <source>
        <dbReference type="ARBA" id="ARBA00023004"/>
    </source>
</evidence>
<dbReference type="NCBIfam" id="NF010611">
    <property type="entry name" value="PRK14012.1"/>
    <property type="match status" value="1"/>
</dbReference>
<protein>
    <recommendedName>
        <fullName evidence="3">cysteine desulfurase</fullName>
        <ecNumber evidence="3">2.8.1.7</ecNumber>
    </recommendedName>
</protein>
<comment type="catalytic activity">
    <reaction evidence="10">
        <text>(sulfur carrier)-H + L-cysteine = (sulfur carrier)-SH + L-alanine</text>
        <dbReference type="Rhea" id="RHEA:43892"/>
        <dbReference type="Rhea" id="RHEA-COMP:14737"/>
        <dbReference type="Rhea" id="RHEA-COMP:14739"/>
        <dbReference type="ChEBI" id="CHEBI:29917"/>
        <dbReference type="ChEBI" id="CHEBI:35235"/>
        <dbReference type="ChEBI" id="CHEBI:57972"/>
        <dbReference type="ChEBI" id="CHEBI:64428"/>
        <dbReference type="EC" id="2.8.1.7"/>
    </reaction>
</comment>
<dbReference type="GO" id="GO:0046872">
    <property type="term" value="F:metal ion binding"/>
    <property type="evidence" value="ECO:0007669"/>
    <property type="project" value="UniProtKB-KW"/>
</dbReference>
<dbReference type="EC" id="2.8.1.7" evidence="3"/>
<keyword evidence="6" id="KW-0479">Metal-binding</keyword>
<dbReference type="Gene3D" id="3.40.640.10">
    <property type="entry name" value="Type I PLP-dependent aspartate aminotransferase-like (Major domain)"/>
    <property type="match status" value="1"/>
</dbReference>
<keyword evidence="14" id="KW-1185">Reference proteome</keyword>
<dbReference type="InterPro" id="IPR016454">
    <property type="entry name" value="Cysteine_dSase"/>
</dbReference>
<keyword evidence="7" id="KW-0663">Pyridoxal phosphate</keyword>
<evidence type="ECO:0000256" key="2">
    <source>
        <dbReference type="ARBA" id="ARBA00006490"/>
    </source>
</evidence>
<dbReference type="InterPro" id="IPR000192">
    <property type="entry name" value="Aminotrans_V_dom"/>
</dbReference>
<keyword evidence="5" id="KW-0001">2Fe-2S</keyword>
<dbReference type="Pfam" id="PF00266">
    <property type="entry name" value="Aminotran_5"/>
    <property type="match status" value="1"/>
</dbReference>
<dbReference type="PIRSF" id="PIRSF005572">
    <property type="entry name" value="NifS"/>
    <property type="match status" value="1"/>
</dbReference>
<keyword evidence="4" id="KW-0808">Transferase</keyword>
<dbReference type="EMBL" id="CP022684">
    <property type="protein sequence ID" value="AUM11908.1"/>
    <property type="molecule type" value="Genomic_DNA"/>
</dbReference>
<evidence type="ECO:0000256" key="3">
    <source>
        <dbReference type="ARBA" id="ARBA00012239"/>
    </source>
</evidence>
<dbReference type="GO" id="GO:0031071">
    <property type="term" value="F:cysteine desulfurase activity"/>
    <property type="evidence" value="ECO:0007669"/>
    <property type="project" value="UniProtKB-EC"/>
</dbReference>
<evidence type="ECO:0000313" key="14">
    <source>
        <dbReference type="Proteomes" id="UP000235116"/>
    </source>
</evidence>
<evidence type="ECO:0000256" key="4">
    <source>
        <dbReference type="ARBA" id="ARBA00022679"/>
    </source>
</evidence>
<comment type="cofactor">
    <cofactor evidence="1 11">
        <name>pyridoxal 5'-phosphate</name>
        <dbReference type="ChEBI" id="CHEBI:597326"/>
    </cofactor>
</comment>
<keyword evidence="8" id="KW-0408">Iron</keyword>
<accession>A0A2K9LHR9</accession>
<name>A0A2K9LHR9_9GAMM</name>
<feature type="domain" description="Aminotransferase class V" evidence="12">
    <location>
        <begin position="4"/>
        <end position="366"/>
    </location>
</feature>
<dbReference type="RefSeq" id="WP_101893246.1">
    <property type="nucleotide sequence ID" value="NZ_CP022684.1"/>
</dbReference>
<dbReference type="PANTHER" id="PTHR11601:SF34">
    <property type="entry name" value="CYSTEINE DESULFURASE"/>
    <property type="match status" value="1"/>
</dbReference>
<evidence type="ECO:0000256" key="1">
    <source>
        <dbReference type="ARBA" id="ARBA00001933"/>
    </source>
</evidence>
<dbReference type="OrthoDB" id="9808002at2"/>
<evidence type="ECO:0000256" key="9">
    <source>
        <dbReference type="ARBA" id="ARBA00023014"/>
    </source>
</evidence>
<keyword evidence="9" id="KW-0411">Iron-sulfur</keyword>
<dbReference type="GO" id="GO:0051537">
    <property type="term" value="F:2 iron, 2 sulfur cluster binding"/>
    <property type="evidence" value="ECO:0007669"/>
    <property type="project" value="UniProtKB-KW"/>
</dbReference>
<evidence type="ECO:0000259" key="12">
    <source>
        <dbReference type="Pfam" id="PF00266"/>
    </source>
</evidence>